<dbReference type="STRING" id="763665.A0A2G5B535"/>
<evidence type="ECO:0000313" key="12">
    <source>
        <dbReference type="Proteomes" id="UP000242474"/>
    </source>
</evidence>
<sequence>ALLSPIQDCDEVYNYLEPLHFLQFGEGKQTWEYAPEYALRSYGYLFLHKWAVQVLHVVFGFRTKTQVFFALRIMLGLASAGCEALMIRMVAEWVDKRMANYLAVGLFGMAGMFHSTVAMLPSSFAMCAGMVASAFAMVPPAADLRIHLRRRMVPAVLAFVVATAVGWPYAALVALPFVAEELLIKAPGGISSSSGGGKWRMQRALALICVGCGSGAVIVGWLAAVDSYYYGRPVVATWSQIAYNVLGQHGGAAALYGTEPWHFYLKNGLLNGNIVMVLALLALPLWLSYYAILRLLMVRSESGAMRAVGRLLDAHWLLLFRMLPFHLVLVAFSMLPHKEERFMSIVYPHMCFCAAAALGLVRTLLAWIRLEFSRERLPAKSRGLTGFAVLGIAGCLGLLRMMALTKYYAAPVRAFMELNSSQGRTTLVCMGEDWYWFPSSYWLPRSHQLQFVTGLGHIGGHLPGNF</sequence>
<dbReference type="Proteomes" id="UP000242474">
    <property type="component" value="Unassembled WGS sequence"/>
</dbReference>
<feature type="transmembrane region" description="Helical" evidence="10">
    <location>
        <begin position="204"/>
        <end position="224"/>
    </location>
</feature>
<reference evidence="11 12" key="1">
    <citation type="journal article" date="2015" name="Genome Biol. Evol.">
        <title>Phylogenomic analyses indicate that early fungi evolved digesting cell walls of algal ancestors of land plants.</title>
        <authorList>
            <person name="Chang Y."/>
            <person name="Wang S."/>
            <person name="Sekimoto S."/>
            <person name="Aerts A.L."/>
            <person name="Choi C."/>
            <person name="Clum A."/>
            <person name="LaButti K.M."/>
            <person name="Lindquist E.A."/>
            <person name="Yee Ngan C."/>
            <person name="Ohm R.A."/>
            <person name="Salamov A.A."/>
            <person name="Grigoriev I.V."/>
            <person name="Spatafora J.W."/>
            <person name="Berbee M.L."/>
        </authorList>
    </citation>
    <scope>NUCLEOTIDE SEQUENCE [LARGE SCALE GENOMIC DNA]</scope>
    <source>
        <strain evidence="11 12">NRRL 1564</strain>
    </source>
</reference>
<feature type="transmembrane region" description="Helical" evidence="10">
    <location>
        <begin position="67"/>
        <end position="87"/>
    </location>
</feature>
<gene>
    <name evidence="11" type="ORF">COEREDRAFT_35560</name>
</gene>
<comment type="pathway">
    <text evidence="2">Protein modification; protein glycosylation.</text>
</comment>
<evidence type="ECO:0000256" key="4">
    <source>
        <dbReference type="ARBA" id="ARBA00022676"/>
    </source>
</evidence>
<keyword evidence="6 10" id="KW-0812">Transmembrane</keyword>
<evidence type="ECO:0000256" key="7">
    <source>
        <dbReference type="ARBA" id="ARBA00022824"/>
    </source>
</evidence>
<protein>
    <recommendedName>
        <fullName evidence="10">Mannosyltransferase</fullName>
        <ecNumber evidence="10">2.4.1.-</ecNumber>
    </recommendedName>
</protein>
<dbReference type="OrthoDB" id="497541at2759"/>
<dbReference type="GO" id="GO:0006487">
    <property type="term" value="P:protein N-linked glycosylation"/>
    <property type="evidence" value="ECO:0007669"/>
    <property type="project" value="TreeGrafter"/>
</dbReference>
<feature type="transmembrane region" description="Helical" evidence="10">
    <location>
        <begin position="347"/>
        <end position="370"/>
    </location>
</feature>
<dbReference type="InterPro" id="IPR005599">
    <property type="entry name" value="GPI_mannosylTrfase"/>
</dbReference>
<dbReference type="GO" id="GO:0005789">
    <property type="term" value="C:endoplasmic reticulum membrane"/>
    <property type="evidence" value="ECO:0007669"/>
    <property type="project" value="UniProtKB-SubCell"/>
</dbReference>
<comment type="similarity">
    <text evidence="3 10">Belongs to the glycosyltransferase 22 family.</text>
</comment>
<evidence type="ECO:0000256" key="3">
    <source>
        <dbReference type="ARBA" id="ARBA00007063"/>
    </source>
</evidence>
<comment type="subcellular location">
    <subcellularLocation>
        <location evidence="1 10">Endoplasmic reticulum membrane</location>
        <topology evidence="1 10">Multi-pass membrane protein</topology>
    </subcellularLocation>
</comment>
<keyword evidence="4 10" id="KW-0328">Glycosyltransferase</keyword>
<dbReference type="AlphaFoldDB" id="A0A2G5B535"/>
<evidence type="ECO:0000256" key="2">
    <source>
        <dbReference type="ARBA" id="ARBA00004922"/>
    </source>
</evidence>
<evidence type="ECO:0000313" key="11">
    <source>
        <dbReference type="EMBL" id="PIA14119.1"/>
    </source>
</evidence>
<dbReference type="EC" id="2.4.1.-" evidence="10"/>
<feature type="transmembrane region" description="Helical" evidence="10">
    <location>
        <begin position="274"/>
        <end position="293"/>
    </location>
</feature>
<feature type="non-terminal residue" evidence="11">
    <location>
        <position position="1"/>
    </location>
</feature>
<accession>A0A2G5B535</accession>
<evidence type="ECO:0000256" key="6">
    <source>
        <dbReference type="ARBA" id="ARBA00022692"/>
    </source>
</evidence>
<dbReference type="UniPathway" id="UPA00378"/>
<name>A0A2G5B535_COERN</name>
<evidence type="ECO:0000256" key="5">
    <source>
        <dbReference type="ARBA" id="ARBA00022679"/>
    </source>
</evidence>
<evidence type="ECO:0000256" key="10">
    <source>
        <dbReference type="RuleBase" id="RU363075"/>
    </source>
</evidence>
<dbReference type="EMBL" id="KZ303521">
    <property type="protein sequence ID" value="PIA14119.1"/>
    <property type="molecule type" value="Genomic_DNA"/>
</dbReference>
<feature type="transmembrane region" description="Helical" evidence="10">
    <location>
        <begin position="382"/>
        <end position="403"/>
    </location>
</feature>
<evidence type="ECO:0000256" key="8">
    <source>
        <dbReference type="ARBA" id="ARBA00022989"/>
    </source>
</evidence>
<proteinExistence type="inferred from homology"/>
<keyword evidence="8 10" id="KW-1133">Transmembrane helix</keyword>
<dbReference type="PANTHER" id="PTHR22760:SF2">
    <property type="entry name" value="ALPHA-1,2-MANNOSYLTRANSFERASE ALG9"/>
    <property type="match status" value="1"/>
</dbReference>
<organism evidence="11 12">
    <name type="scientific">Coemansia reversa (strain ATCC 12441 / NRRL 1564)</name>
    <dbReference type="NCBI Taxonomy" id="763665"/>
    <lineage>
        <taxon>Eukaryota</taxon>
        <taxon>Fungi</taxon>
        <taxon>Fungi incertae sedis</taxon>
        <taxon>Zoopagomycota</taxon>
        <taxon>Kickxellomycotina</taxon>
        <taxon>Kickxellomycetes</taxon>
        <taxon>Kickxellales</taxon>
        <taxon>Kickxellaceae</taxon>
        <taxon>Coemansia</taxon>
    </lineage>
</organism>
<feature type="non-terminal residue" evidence="11">
    <location>
        <position position="466"/>
    </location>
</feature>
<evidence type="ECO:0000256" key="1">
    <source>
        <dbReference type="ARBA" id="ARBA00004477"/>
    </source>
</evidence>
<dbReference type="Pfam" id="PF03901">
    <property type="entry name" value="Glyco_transf_22"/>
    <property type="match status" value="1"/>
</dbReference>
<dbReference type="GO" id="GO:0000026">
    <property type="term" value="F:alpha-1,2-mannosyltransferase activity"/>
    <property type="evidence" value="ECO:0007669"/>
    <property type="project" value="TreeGrafter"/>
</dbReference>
<dbReference type="PANTHER" id="PTHR22760">
    <property type="entry name" value="GLYCOSYLTRANSFERASE"/>
    <property type="match status" value="1"/>
</dbReference>
<keyword evidence="9 10" id="KW-0472">Membrane</keyword>
<keyword evidence="5 11" id="KW-0808">Transferase</keyword>
<evidence type="ECO:0000256" key="9">
    <source>
        <dbReference type="ARBA" id="ARBA00023136"/>
    </source>
</evidence>
<feature type="transmembrane region" description="Helical" evidence="10">
    <location>
        <begin position="314"/>
        <end position="335"/>
    </location>
</feature>
<keyword evidence="7 10" id="KW-0256">Endoplasmic reticulum</keyword>
<keyword evidence="12" id="KW-1185">Reference proteome</keyword>